<evidence type="ECO:0000313" key="1">
    <source>
        <dbReference type="EMBL" id="KAI5675168.1"/>
    </source>
</evidence>
<dbReference type="EMBL" id="CM044702">
    <property type="protein sequence ID" value="KAI5675168.1"/>
    <property type="molecule type" value="Genomic_DNA"/>
</dbReference>
<accession>A0ACC0BRD2</accession>
<protein>
    <submittedName>
        <fullName evidence="1">Uncharacterized protein</fullName>
    </submittedName>
</protein>
<sequence>MKAVFGQNKIAPTICSPEEYPESWRGEVLTEKLDDAHSCLTLHLTNNVLREIDEKDNIWIYKKENKSHGENLYVRGRVDRRESLSHRSKSKRRSKSQEKNKVKWFYCGKESHIKKQVF</sequence>
<organism evidence="1 2">
    <name type="scientific">Catharanthus roseus</name>
    <name type="common">Madagascar periwinkle</name>
    <name type="synonym">Vinca rosea</name>
    <dbReference type="NCBI Taxonomy" id="4058"/>
    <lineage>
        <taxon>Eukaryota</taxon>
        <taxon>Viridiplantae</taxon>
        <taxon>Streptophyta</taxon>
        <taxon>Embryophyta</taxon>
        <taxon>Tracheophyta</taxon>
        <taxon>Spermatophyta</taxon>
        <taxon>Magnoliopsida</taxon>
        <taxon>eudicotyledons</taxon>
        <taxon>Gunneridae</taxon>
        <taxon>Pentapetalae</taxon>
        <taxon>asterids</taxon>
        <taxon>lamiids</taxon>
        <taxon>Gentianales</taxon>
        <taxon>Apocynaceae</taxon>
        <taxon>Rauvolfioideae</taxon>
        <taxon>Vinceae</taxon>
        <taxon>Catharanthinae</taxon>
        <taxon>Catharanthus</taxon>
    </lineage>
</organism>
<reference evidence="2" key="1">
    <citation type="journal article" date="2023" name="Nat. Plants">
        <title>Single-cell RNA sequencing provides a high-resolution roadmap for understanding the multicellular compartmentation of specialized metabolism.</title>
        <authorList>
            <person name="Sun S."/>
            <person name="Shen X."/>
            <person name="Li Y."/>
            <person name="Li Y."/>
            <person name="Wang S."/>
            <person name="Li R."/>
            <person name="Zhang H."/>
            <person name="Shen G."/>
            <person name="Guo B."/>
            <person name="Wei J."/>
            <person name="Xu J."/>
            <person name="St-Pierre B."/>
            <person name="Chen S."/>
            <person name="Sun C."/>
        </authorList>
    </citation>
    <scope>NUCLEOTIDE SEQUENCE [LARGE SCALE GENOMIC DNA]</scope>
</reference>
<dbReference type="Proteomes" id="UP001060085">
    <property type="component" value="Linkage Group LG02"/>
</dbReference>
<comment type="caution">
    <text evidence="1">The sequence shown here is derived from an EMBL/GenBank/DDBJ whole genome shotgun (WGS) entry which is preliminary data.</text>
</comment>
<evidence type="ECO:0000313" key="2">
    <source>
        <dbReference type="Proteomes" id="UP001060085"/>
    </source>
</evidence>
<gene>
    <name evidence="1" type="ORF">M9H77_06118</name>
</gene>
<keyword evidence="2" id="KW-1185">Reference proteome</keyword>
<proteinExistence type="predicted"/>
<name>A0ACC0BRD2_CATRO</name>